<evidence type="ECO:0000259" key="8">
    <source>
        <dbReference type="Pfam" id="PF04239"/>
    </source>
</evidence>
<evidence type="ECO:0000256" key="7">
    <source>
        <dbReference type="SAM" id="Phobius"/>
    </source>
</evidence>
<protein>
    <recommendedName>
        <fullName evidence="12">DUF421 domain-containing protein</fullName>
    </recommendedName>
</protein>
<feature type="transmembrane region" description="Helical" evidence="7">
    <location>
        <begin position="38"/>
        <end position="57"/>
    </location>
</feature>
<dbReference type="Pfam" id="PF20730">
    <property type="entry name" value="YetF_N"/>
    <property type="match status" value="1"/>
</dbReference>
<dbReference type="Gene3D" id="3.30.240.20">
    <property type="entry name" value="bsu07140 like domains"/>
    <property type="match status" value="2"/>
</dbReference>
<accession>A0A9D5DMV2</accession>
<proteinExistence type="inferred from homology"/>
<comment type="subcellular location">
    <subcellularLocation>
        <location evidence="1">Cell membrane</location>
        <topology evidence="1">Multi-pass membrane protein</topology>
    </subcellularLocation>
</comment>
<evidence type="ECO:0000313" key="11">
    <source>
        <dbReference type="Proteomes" id="UP000051061"/>
    </source>
</evidence>
<evidence type="ECO:0000256" key="6">
    <source>
        <dbReference type="ARBA" id="ARBA00023136"/>
    </source>
</evidence>
<comment type="similarity">
    <text evidence="2">Belongs to the UPF0702 family.</text>
</comment>
<keyword evidence="6 7" id="KW-0472">Membrane</keyword>
<feature type="domain" description="YetF C-terminal" evidence="8">
    <location>
        <begin position="82"/>
        <end position="212"/>
    </location>
</feature>
<keyword evidence="5 7" id="KW-1133">Transmembrane helix</keyword>
<sequence>MSEHVEIIIRSFLAFSILLVGARLLGKQTISQMNVLDFIIAISIGAITANLSFNLSVKIHHSILAFSIFVTVSILTSYISLKSYRARNWITGNPTVVIENGKILEKNMRKARYNLNELNQLLREREIFNIEEVLYAIVETNGKMNVLKKPEYQGVTKQDIKAPLIKNRLPIELIMDGKILDKNLTDNHIQEKWLLRELNKRNLKQTDVFYAVISATNKLFINTYHNQVQQPANVE</sequence>
<dbReference type="PANTHER" id="PTHR34582:SF7">
    <property type="entry name" value="UPF0702 TRANSMEMBRANE PROTEIN YDFS"/>
    <property type="match status" value="1"/>
</dbReference>
<feature type="domain" description="YetF-like N-terminal transmembrane" evidence="9">
    <location>
        <begin position="5"/>
        <end position="79"/>
    </location>
</feature>
<dbReference type="AlphaFoldDB" id="A0A9D5DMV2"/>
<feature type="transmembrane region" description="Helical" evidence="7">
    <location>
        <begin position="7"/>
        <end position="26"/>
    </location>
</feature>
<dbReference type="InterPro" id="IPR007353">
    <property type="entry name" value="DUF421"/>
</dbReference>
<dbReference type="InterPro" id="IPR048454">
    <property type="entry name" value="YetF_N"/>
</dbReference>
<name>A0A9D5DMV2_9BACI</name>
<dbReference type="InterPro" id="IPR023090">
    <property type="entry name" value="UPF0702_alpha/beta_dom_sf"/>
</dbReference>
<organism evidence="10 11">
    <name type="scientific">Alkalicoccobacillus plakortidis</name>
    <dbReference type="NCBI Taxonomy" id="444060"/>
    <lineage>
        <taxon>Bacteria</taxon>
        <taxon>Bacillati</taxon>
        <taxon>Bacillota</taxon>
        <taxon>Bacilli</taxon>
        <taxon>Bacillales</taxon>
        <taxon>Bacillaceae</taxon>
        <taxon>Alkalicoccobacillus</taxon>
    </lineage>
</organism>
<dbReference type="GO" id="GO:0005886">
    <property type="term" value="C:plasma membrane"/>
    <property type="evidence" value="ECO:0007669"/>
    <property type="project" value="UniProtKB-SubCell"/>
</dbReference>
<evidence type="ECO:0000256" key="1">
    <source>
        <dbReference type="ARBA" id="ARBA00004651"/>
    </source>
</evidence>
<dbReference type="Proteomes" id="UP000051061">
    <property type="component" value="Unassembled WGS sequence"/>
</dbReference>
<evidence type="ECO:0000256" key="4">
    <source>
        <dbReference type="ARBA" id="ARBA00022692"/>
    </source>
</evidence>
<keyword evidence="4 7" id="KW-0812">Transmembrane</keyword>
<feature type="transmembrane region" description="Helical" evidence="7">
    <location>
        <begin position="63"/>
        <end position="81"/>
    </location>
</feature>
<evidence type="ECO:0008006" key="12">
    <source>
        <dbReference type="Google" id="ProtNLM"/>
    </source>
</evidence>
<comment type="caution">
    <text evidence="10">The sequence shown here is derived from an EMBL/GenBank/DDBJ whole genome shotgun (WGS) entry which is preliminary data.</text>
</comment>
<evidence type="ECO:0000256" key="3">
    <source>
        <dbReference type="ARBA" id="ARBA00022475"/>
    </source>
</evidence>
<keyword evidence="11" id="KW-1185">Reference proteome</keyword>
<dbReference type="PANTHER" id="PTHR34582">
    <property type="entry name" value="UPF0702 TRANSMEMBRANE PROTEIN YCAP"/>
    <property type="match status" value="1"/>
</dbReference>
<dbReference type="Pfam" id="PF04239">
    <property type="entry name" value="DUF421"/>
    <property type="match status" value="1"/>
</dbReference>
<evidence type="ECO:0000259" key="9">
    <source>
        <dbReference type="Pfam" id="PF20730"/>
    </source>
</evidence>
<evidence type="ECO:0000313" key="10">
    <source>
        <dbReference type="EMBL" id="KQL56979.1"/>
    </source>
</evidence>
<keyword evidence="3" id="KW-1003">Cell membrane</keyword>
<gene>
    <name evidence="10" type="ORF">AN965_10995</name>
</gene>
<evidence type="ECO:0000256" key="2">
    <source>
        <dbReference type="ARBA" id="ARBA00006448"/>
    </source>
</evidence>
<evidence type="ECO:0000256" key="5">
    <source>
        <dbReference type="ARBA" id="ARBA00022989"/>
    </source>
</evidence>
<dbReference type="EMBL" id="LJJD01000022">
    <property type="protein sequence ID" value="KQL56979.1"/>
    <property type="molecule type" value="Genomic_DNA"/>
</dbReference>
<reference evidence="10 11" key="1">
    <citation type="submission" date="2015-09" db="EMBL/GenBank/DDBJ databases">
        <title>Genome sequencing project for genomic taxonomy and phylogenomics of Bacillus-like bacteria.</title>
        <authorList>
            <person name="Liu B."/>
            <person name="Wang J."/>
            <person name="Zhu Y."/>
            <person name="Liu G."/>
            <person name="Chen Q."/>
            <person name="Chen Z."/>
            <person name="Lan J."/>
            <person name="Che J."/>
            <person name="Ge C."/>
            <person name="Shi H."/>
            <person name="Pan Z."/>
            <person name="Liu X."/>
        </authorList>
    </citation>
    <scope>NUCLEOTIDE SEQUENCE [LARGE SCALE GENOMIC DNA]</scope>
    <source>
        <strain evidence="10 11">DSM 19153</strain>
    </source>
</reference>